<evidence type="ECO:0000256" key="1">
    <source>
        <dbReference type="SAM" id="SignalP"/>
    </source>
</evidence>
<name>A0A4Q7KKD6_9PSEU</name>
<reference evidence="2 3" key="1">
    <citation type="submission" date="2019-02" db="EMBL/GenBank/DDBJ databases">
        <title>Genomic Encyclopedia of Type Strains, Phase IV (KMG-IV): sequencing the most valuable type-strain genomes for metagenomic binning, comparative biology and taxonomic classification.</title>
        <authorList>
            <person name="Goeker M."/>
        </authorList>
    </citation>
    <scope>NUCLEOTIDE SEQUENCE [LARGE SCALE GENOMIC DNA]</scope>
    <source>
        <strain evidence="2 3">DSM 101727</strain>
    </source>
</reference>
<evidence type="ECO:0000313" key="2">
    <source>
        <dbReference type="EMBL" id="RZS34376.1"/>
    </source>
</evidence>
<dbReference type="EMBL" id="SGWQ01000009">
    <property type="protein sequence ID" value="RZS34376.1"/>
    <property type="molecule type" value="Genomic_DNA"/>
</dbReference>
<evidence type="ECO:0000313" key="3">
    <source>
        <dbReference type="Proteomes" id="UP000294257"/>
    </source>
</evidence>
<dbReference type="PANTHER" id="PTHR43798">
    <property type="entry name" value="MONOACYLGLYCEROL LIPASE"/>
    <property type="match status" value="1"/>
</dbReference>
<comment type="caution">
    <text evidence="2">The sequence shown here is derived from an EMBL/GenBank/DDBJ whole genome shotgun (WGS) entry which is preliminary data.</text>
</comment>
<protein>
    <submittedName>
        <fullName evidence="2">Pimeloyl-ACP methyl ester carboxylesterase</fullName>
    </submittedName>
</protein>
<dbReference type="Gene3D" id="3.40.50.1820">
    <property type="entry name" value="alpha/beta hydrolase"/>
    <property type="match status" value="1"/>
</dbReference>
<accession>A0A4Q7KKD6</accession>
<dbReference type="AlphaFoldDB" id="A0A4Q7KKD6"/>
<dbReference type="PANTHER" id="PTHR43798:SF33">
    <property type="entry name" value="HYDROLASE, PUTATIVE (AFU_ORTHOLOGUE AFUA_2G14860)-RELATED"/>
    <property type="match status" value="1"/>
</dbReference>
<dbReference type="InterPro" id="IPR029058">
    <property type="entry name" value="AB_hydrolase_fold"/>
</dbReference>
<feature type="chain" id="PRO_5020344834" evidence="1">
    <location>
        <begin position="35"/>
        <end position="363"/>
    </location>
</feature>
<proteinExistence type="predicted"/>
<dbReference type="SUPFAM" id="SSF53474">
    <property type="entry name" value="alpha/beta-Hydrolases"/>
    <property type="match status" value="1"/>
</dbReference>
<gene>
    <name evidence="2" type="ORF">EV193_109163</name>
</gene>
<keyword evidence="1" id="KW-0732">Signal</keyword>
<organism evidence="2 3">
    <name type="scientific">Herbihabitans rhizosphaerae</name>
    <dbReference type="NCBI Taxonomy" id="1872711"/>
    <lineage>
        <taxon>Bacteria</taxon>
        <taxon>Bacillati</taxon>
        <taxon>Actinomycetota</taxon>
        <taxon>Actinomycetes</taxon>
        <taxon>Pseudonocardiales</taxon>
        <taxon>Pseudonocardiaceae</taxon>
        <taxon>Herbihabitans</taxon>
    </lineage>
</organism>
<feature type="signal peptide" evidence="1">
    <location>
        <begin position="1"/>
        <end position="34"/>
    </location>
</feature>
<dbReference type="Proteomes" id="UP000294257">
    <property type="component" value="Unassembled WGS sequence"/>
</dbReference>
<dbReference type="InterPro" id="IPR050266">
    <property type="entry name" value="AB_hydrolase_sf"/>
</dbReference>
<dbReference type="GO" id="GO:0016020">
    <property type="term" value="C:membrane"/>
    <property type="evidence" value="ECO:0007669"/>
    <property type="project" value="TreeGrafter"/>
</dbReference>
<keyword evidence="3" id="KW-1185">Reference proteome</keyword>
<sequence>MSRLGRSYQYAVAGVLLSLLLLAGLTTAPAPARAQEPRIVDVGVTFQVKNVNRSKLPCGADGSDVTLVGRMVGPASVLANQDGHAPVTLYSHEFSFGKWFWHFPDPTYDYATLMAGQGHVSILVDRIGYGDSTHPNGFQTCMGAAADQINQIVTQVRAGTYQTDSGAPRSFDKVVLAGHSGGAMASEIAAYSFGGVDGLVVFAHANQGPTLRGVNEGLVQGGICLLGGQPAGPGLPGGYAYYGQTADDWQRNFFAGADPRVVAAATPMRHRDPCGNAFSFAAGLLPNGANLRQITVPVLLLYGLSDALYDQPAAGEAEKRLFAPNPDVTLKFFPNSGHALALQHTAPDVRATVSGWLTAHGLR</sequence>